<evidence type="ECO:0000259" key="1">
    <source>
        <dbReference type="Pfam" id="PF06985"/>
    </source>
</evidence>
<dbReference type="EMBL" id="CABFNO020001523">
    <property type="protein sequence ID" value="CAG9993662.1"/>
    <property type="molecule type" value="Genomic_DNA"/>
</dbReference>
<dbReference type="InterPro" id="IPR010730">
    <property type="entry name" value="HET"/>
</dbReference>
<sequence length="637" mass="72020">MASELVERLQEWLPWTKSQKEQSTYKYGVLESDEIRTLLIQPGASGSPLTGQIEQHKLGDPDKSYEALSYVWGSPKRGNVIRIGEKDVLVTRNATELLLHLRDEHHPRRVWIDGICIDQDNLDERSHQVTLMQAIFSGASSVLIWVGESDEDTESVFSFFTLMDERRRDRAEAETNEDQNEHPDTEFVRKSIKDPSKVRKFADRPWFHRSWTFQEACLSPESYLICGKHQLHWRIFVSAALYLTSAGMLNVFGQSADTIVALANLAAANPSHQTPYLSVILPLTRELKAASPLPVSEVYARTAKATMVQEQGLSVLSGVRGPDRQDRNLPSWVPDWNRSRPAAYFHGYDWPNTTHLYDINKGASFPNDIPDDLGPETHILKLRGARLDVITHVCDGKRLLLETATLKGRTDKIAALSANDEMNLLRKELDKIPLKLGFSPLDRYKQTREDIIQALVRTLTADRGGIGGEGGGKWFTDYEELWHLSMRREVFLGSRWLWAISGNEPNPDVTEQMSVLTIAMWTFMAGRKIFRTRHGLLGIAAEGTKIGDEVWDIIGGQVPFVLRSKKTWFRENPGTAGTARLQVVGEAYVHGVMKGELWKTAEEEETTRRSTNTWSSTDTTSDALYGDALEFEDLELI</sequence>
<gene>
    <name evidence="2" type="ORF">CBYS24578_00004355</name>
</gene>
<dbReference type="Proteomes" id="UP000754883">
    <property type="component" value="Unassembled WGS sequence"/>
</dbReference>
<dbReference type="PANTHER" id="PTHR24148:SF73">
    <property type="entry name" value="HET DOMAIN PROTEIN (AFU_ORTHOLOGUE AFUA_8G01020)"/>
    <property type="match status" value="1"/>
</dbReference>
<dbReference type="PANTHER" id="PTHR24148">
    <property type="entry name" value="ANKYRIN REPEAT DOMAIN-CONTAINING PROTEIN 39 HOMOLOG-RELATED"/>
    <property type="match status" value="1"/>
</dbReference>
<name>A0A9N9URG3_9HYPO</name>
<feature type="domain" description="Heterokaryon incompatibility" evidence="1">
    <location>
        <begin position="65"/>
        <end position="215"/>
    </location>
</feature>
<dbReference type="Pfam" id="PF06985">
    <property type="entry name" value="HET"/>
    <property type="match status" value="1"/>
</dbReference>
<organism evidence="2 3">
    <name type="scientific">Clonostachys byssicola</name>
    <dbReference type="NCBI Taxonomy" id="160290"/>
    <lineage>
        <taxon>Eukaryota</taxon>
        <taxon>Fungi</taxon>
        <taxon>Dikarya</taxon>
        <taxon>Ascomycota</taxon>
        <taxon>Pezizomycotina</taxon>
        <taxon>Sordariomycetes</taxon>
        <taxon>Hypocreomycetidae</taxon>
        <taxon>Hypocreales</taxon>
        <taxon>Bionectriaceae</taxon>
        <taxon>Clonostachys</taxon>
    </lineage>
</organism>
<dbReference type="Pfam" id="PF26639">
    <property type="entry name" value="Het-6_barrel"/>
    <property type="match status" value="1"/>
</dbReference>
<dbReference type="InterPro" id="IPR052895">
    <property type="entry name" value="HetReg/Transcr_Mod"/>
</dbReference>
<proteinExistence type="predicted"/>
<keyword evidence="3" id="KW-1185">Reference proteome</keyword>
<dbReference type="OrthoDB" id="2157530at2759"/>
<evidence type="ECO:0000313" key="3">
    <source>
        <dbReference type="Proteomes" id="UP000754883"/>
    </source>
</evidence>
<reference evidence="2" key="1">
    <citation type="submission" date="2021-10" db="EMBL/GenBank/DDBJ databases">
        <authorList>
            <person name="Piombo E."/>
        </authorList>
    </citation>
    <scope>NUCLEOTIDE SEQUENCE</scope>
</reference>
<evidence type="ECO:0000313" key="2">
    <source>
        <dbReference type="EMBL" id="CAG9993662.1"/>
    </source>
</evidence>
<protein>
    <recommendedName>
        <fullName evidence="1">Heterokaryon incompatibility domain-containing protein</fullName>
    </recommendedName>
</protein>
<accession>A0A9N9URG3</accession>
<dbReference type="AlphaFoldDB" id="A0A9N9URG3"/>
<comment type="caution">
    <text evidence="2">The sequence shown here is derived from an EMBL/GenBank/DDBJ whole genome shotgun (WGS) entry which is preliminary data.</text>
</comment>